<feature type="domain" description="Integrase SSV1 C-terminal" evidence="2">
    <location>
        <begin position="83"/>
        <end position="240"/>
    </location>
</feature>
<dbReference type="GO" id="GO:0006310">
    <property type="term" value="P:DNA recombination"/>
    <property type="evidence" value="ECO:0007669"/>
    <property type="project" value="UniProtKB-KW"/>
</dbReference>
<dbReference type="AlphaFoldDB" id="A0A7Z7FEN6"/>
<dbReference type="Proteomes" id="UP000199259">
    <property type="component" value="Unassembled WGS sequence"/>
</dbReference>
<dbReference type="Gene3D" id="1.10.443.10">
    <property type="entry name" value="Intergrase catalytic core"/>
    <property type="match status" value="1"/>
</dbReference>
<keyword evidence="4" id="KW-1185">Reference proteome</keyword>
<dbReference type="GO" id="GO:0015074">
    <property type="term" value="P:DNA integration"/>
    <property type="evidence" value="ECO:0007669"/>
    <property type="project" value="InterPro"/>
</dbReference>
<evidence type="ECO:0000313" key="4">
    <source>
        <dbReference type="Proteomes" id="UP000199259"/>
    </source>
</evidence>
<proteinExistence type="predicted"/>
<evidence type="ECO:0000256" key="1">
    <source>
        <dbReference type="ARBA" id="ARBA00023172"/>
    </source>
</evidence>
<dbReference type="InterPro" id="IPR031857">
    <property type="entry name" value="Integrase_SSV1_C"/>
</dbReference>
<protein>
    <submittedName>
        <fullName evidence="3">Intergrase/Recombinase</fullName>
    </submittedName>
</protein>
<organism evidence="3 4">
    <name type="scientific">Methanolobus vulcani</name>
    <dbReference type="NCBI Taxonomy" id="38026"/>
    <lineage>
        <taxon>Archaea</taxon>
        <taxon>Methanobacteriati</taxon>
        <taxon>Methanobacteriota</taxon>
        <taxon>Stenosarchaea group</taxon>
        <taxon>Methanomicrobia</taxon>
        <taxon>Methanosarcinales</taxon>
        <taxon>Methanosarcinaceae</taxon>
        <taxon>Methanolobus</taxon>
    </lineage>
</organism>
<dbReference type="SUPFAM" id="SSF56349">
    <property type="entry name" value="DNA breaking-rejoining enzymes"/>
    <property type="match status" value="1"/>
</dbReference>
<dbReference type="InterPro" id="IPR013762">
    <property type="entry name" value="Integrase-like_cat_sf"/>
</dbReference>
<dbReference type="EMBL" id="FNCA01000005">
    <property type="protein sequence ID" value="SDF93306.1"/>
    <property type="molecule type" value="Genomic_DNA"/>
</dbReference>
<evidence type="ECO:0000259" key="2">
    <source>
        <dbReference type="Pfam" id="PF16795"/>
    </source>
</evidence>
<accession>A0A7Z7FEN6</accession>
<sequence length="245" mass="28939">MNAKDVSKTTKRDYYNALERFFSTESVQKPQDFRKLNLRDKEERGLRNLLNYFEDEDVDDICGYIIQKWRRYIKIKKSNVFEVYVTDEEIQEAYESYPEDLKPIYKLLMYSGNRLSHIHKMLKTFDERNIVVDGEVAHYPSAAFSSGTKKTFQIYFPASFITTVKSIDTVYGYDYYAKRIRHNRVCAKTIRKWHLNLMIKEGVTESLADFIQGRAPATVGSAHYLNKVQQSKEEYRRIVKNLGFP</sequence>
<reference evidence="3 4" key="1">
    <citation type="submission" date="2016-10" db="EMBL/GenBank/DDBJ databases">
        <authorList>
            <person name="Varghese N."/>
            <person name="Submissions S."/>
        </authorList>
    </citation>
    <scope>NUCLEOTIDE SEQUENCE [LARGE SCALE GENOMIC DNA]</scope>
    <source>
        <strain evidence="3 4">PL 12/M</strain>
    </source>
</reference>
<name>A0A7Z7FEN6_9EURY</name>
<gene>
    <name evidence="3" type="ORF">SAMN04488589_1726</name>
</gene>
<comment type="caution">
    <text evidence="3">The sequence shown here is derived from an EMBL/GenBank/DDBJ whole genome shotgun (WGS) entry which is preliminary data.</text>
</comment>
<dbReference type="GO" id="GO:0003677">
    <property type="term" value="F:DNA binding"/>
    <property type="evidence" value="ECO:0007669"/>
    <property type="project" value="InterPro"/>
</dbReference>
<keyword evidence="1" id="KW-0233">DNA recombination</keyword>
<dbReference type="RefSeq" id="WP_162272961.1">
    <property type="nucleotide sequence ID" value="NZ_FNCA01000005.1"/>
</dbReference>
<dbReference type="Pfam" id="PF16795">
    <property type="entry name" value="Phage_integr_3"/>
    <property type="match status" value="1"/>
</dbReference>
<evidence type="ECO:0000313" key="3">
    <source>
        <dbReference type="EMBL" id="SDF93306.1"/>
    </source>
</evidence>
<dbReference type="InterPro" id="IPR011010">
    <property type="entry name" value="DNA_brk_join_enz"/>
</dbReference>
<dbReference type="OrthoDB" id="40845at2157"/>